<feature type="transmembrane region" description="Helical" evidence="1">
    <location>
        <begin position="113"/>
        <end position="131"/>
    </location>
</feature>
<keyword evidence="1" id="KW-1133">Transmembrane helix</keyword>
<protein>
    <submittedName>
        <fullName evidence="2">Uncharacterized protein</fullName>
    </submittedName>
</protein>
<name>A0A6C0I1J3_9ZZZZ</name>
<organism evidence="2">
    <name type="scientific">viral metagenome</name>
    <dbReference type="NCBI Taxonomy" id="1070528"/>
    <lineage>
        <taxon>unclassified sequences</taxon>
        <taxon>metagenomes</taxon>
        <taxon>organismal metagenomes</taxon>
    </lineage>
</organism>
<feature type="transmembrane region" description="Helical" evidence="1">
    <location>
        <begin position="137"/>
        <end position="158"/>
    </location>
</feature>
<proteinExistence type="predicted"/>
<dbReference type="AlphaFoldDB" id="A0A6C0I1J3"/>
<keyword evidence="1" id="KW-0812">Transmembrane</keyword>
<dbReference type="EMBL" id="MN740076">
    <property type="protein sequence ID" value="QHT86754.1"/>
    <property type="molecule type" value="Genomic_DNA"/>
</dbReference>
<sequence length="171" mass="20049">MTSNEEDKSVNFLFLPKVSFFIFIMSLIVYLILLDEEGAFKNNFLKFGPDDNTKFLGMMLNTWEKVILVYFISFFSSILQTYASTAMFNFIYLKMWNPAYKTKINMTKTWAQIITTIEPLLIWILRIIQFFCSMTMQLQFLIPQFLGHALTSVPYGLLKVDEKYKVTKSTS</sequence>
<feature type="transmembrane region" description="Helical" evidence="1">
    <location>
        <begin position="12"/>
        <end position="33"/>
    </location>
</feature>
<evidence type="ECO:0000313" key="2">
    <source>
        <dbReference type="EMBL" id="QHT86754.1"/>
    </source>
</evidence>
<keyword evidence="1" id="KW-0472">Membrane</keyword>
<evidence type="ECO:0000256" key="1">
    <source>
        <dbReference type="SAM" id="Phobius"/>
    </source>
</evidence>
<reference evidence="2" key="1">
    <citation type="journal article" date="2020" name="Nature">
        <title>Giant virus diversity and host interactions through global metagenomics.</title>
        <authorList>
            <person name="Schulz F."/>
            <person name="Roux S."/>
            <person name="Paez-Espino D."/>
            <person name="Jungbluth S."/>
            <person name="Walsh D.A."/>
            <person name="Denef V.J."/>
            <person name="McMahon K.D."/>
            <person name="Konstantinidis K.T."/>
            <person name="Eloe-Fadrosh E.A."/>
            <person name="Kyrpides N.C."/>
            <person name="Woyke T."/>
        </authorList>
    </citation>
    <scope>NUCLEOTIDE SEQUENCE</scope>
    <source>
        <strain evidence="2">GVMAG-M-3300023184-18</strain>
    </source>
</reference>
<feature type="transmembrane region" description="Helical" evidence="1">
    <location>
        <begin position="67"/>
        <end position="92"/>
    </location>
</feature>
<accession>A0A6C0I1J3</accession>